<keyword evidence="2" id="KW-1185">Reference proteome</keyword>
<dbReference type="InterPro" id="IPR039471">
    <property type="entry name" value="CXorf65-like"/>
</dbReference>
<dbReference type="OrthoDB" id="2109241at2759"/>
<dbReference type="Proteomes" id="UP000749559">
    <property type="component" value="Unassembled WGS sequence"/>
</dbReference>
<evidence type="ECO:0000313" key="1">
    <source>
        <dbReference type="EMBL" id="CAH1800793.1"/>
    </source>
</evidence>
<sequence length="176" mass="19951">MEGKILTRTASSIAMDDYLTRPKTPQFITVKYGDNKKLVLNPWCRCKVLLEHLHTAAECADGVIVDLVDPDGRVKHLSSKPNEYASEQVRSRGTFILIRVEKQEGEALPDKYHPLLSRTILDEQYPDLRGQLANLSRSQTPLSSSMSKRLRRMGTVSKIKVMSKEVGKEKRSKKAR</sequence>
<name>A0A8S4Q5Z9_OWEFU</name>
<comment type="caution">
    <text evidence="1">The sequence shown here is derived from an EMBL/GenBank/DDBJ whole genome shotgun (WGS) entry which is preliminary data.</text>
</comment>
<gene>
    <name evidence="1" type="ORF">OFUS_LOCUS24635</name>
</gene>
<dbReference type="PANTHER" id="PTHR33887:SF5">
    <property type="entry name" value="PB1 DOMAIN-CONTAINING PROTEIN"/>
    <property type="match status" value="1"/>
</dbReference>
<reference evidence="1" key="1">
    <citation type="submission" date="2022-03" db="EMBL/GenBank/DDBJ databases">
        <authorList>
            <person name="Martin C."/>
        </authorList>
    </citation>
    <scope>NUCLEOTIDE SEQUENCE</scope>
</reference>
<accession>A0A8S4Q5Z9</accession>
<dbReference type="EMBL" id="CAIIXF020000012">
    <property type="protein sequence ID" value="CAH1800793.1"/>
    <property type="molecule type" value="Genomic_DNA"/>
</dbReference>
<organism evidence="1 2">
    <name type="scientific">Owenia fusiformis</name>
    <name type="common">Polychaete worm</name>
    <dbReference type="NCBI Taxonomy" id="6347"/>
    <lineage>
        <taxon>Eukaryota</taxon>
        <taxon>Metazoa</taxon>
        <taxon>Spiralia</taxon>
        <taxon>Lophotrochozoa</taxon>
        <taxon>Annelida</taxon>
        <taxon>Polychaeta</taxon>
        <taxon>Sedentaria</taxon>
        <taxon>Canalipalpata</taxon>
        <taxon>Sabellida</taxon>
        <taxon>Oweniida</taxon>
        <taxon>Oweniidae</taxon>
        <taxon>Owenia</taxon>
    </lineage>
</organism>
<dbReference type="PANTHER" id="PTHR33887">
    <property type="entry name" value="PB1 DOMAIN-CONTAINING PROTEIN"/>
    <property type="match status" value="1"/>
</dbReference>
<proteinExistence type="predicted"/>
<dbReference type="Pfam" id="PF15874">
    <property type="entry name" value="Il2rg"/>
    <property type="match status" value="1"/>
</dbReference>
<evidence type="ECO:0000313" key="2">
    <source>
        <dbReference type="Proteomes" id="UP000749559"/>
    </source>
</evidence>
<dbReference type="AlphaFoldDB" id="A0A8S4Q5Z9"/>
<protein>
    <submittedName>
        <fullName evidence="1">Uncharacterized protein</fullName>
    </submittedName>
</protein>